<evidence type="ECO:0000259" key="3">
    <source>
        <dbReference type="PROSITE" id="PS51295"/>
    </source>
</evidence>
<sequence>MTLNTAQKKRYRSIGHHLEPVVTVSENGVSEGLVKELNRALNDHELIKVKFALMDREERREIMTALAEEVGAEVVQTIGKIALYLRRAKEQNKKLSNLVRYSEF</sequence>
<dbReference type="InterPro" id="IPR017924">
    <property type="entry name" value="RNA-binding_YhbY"/>
</dbReference>
<gene>
    <name evidence="4" type="ORF">BFW38_16265</name>
</gene>
<dbReference type="PROSITE" id="PS51295">
    <property type="entry name" value="CRM"/>
    <property type="match status" value="1"/>
</dbReference>
<keyword evidence="5" id="KW-1185">Reference proteome</keyword>
<keyword evidence="1 2" id="KW-0694">RNA-binding</keyword>
<dbReference type="EMBL" id="MDTQ01000001">
    <property type="protein sequence ID" value="ODC04855.1"/>
    <property type="molecule type" value="Genomic_DNA"/>
</dbReference>
<protein>
    <submittedName>
        <fullName evidence="4">RNA-binding protein</fullName>
    </submittedName>
</protein>
<dbReference type="NCBIfam" id="TIGR00253">
    <property type="entry name" value="RNA_bind_YhbY"/>
    <property type="match status" value="1"/>
</dbReference>
<reference evidence="4 5" key="1">
    <citation type="submission" date="2016-08" db="EMBL/GenBank/DDBJ databases">
        <authorList>
            <person name="Seilhamer J.J."/>
        </authorList>
    </citation>
    <scope>NUCLEOTIDE SEQUENCE [LARGE SCALE GENOMIC DNA]</scope>
    <source>
        <strain evidence="4 5">PH27A</strain>
    </source>
</reference>
<accession>A0A1E2VDW5</accession>
<comment type="caution">
    <text evidence="4">The sequence shown here is derived from an EMBL/GenBank/DDBJ whole genome shotgun (WGS) entry which is preliminary data.</text>
</comment>
<dbReference type="PANTHER" id="PTHR40065">
    <property type="entry name" value="RNA-BINDING PROTEIN YHBY"/>
    <property type="match status" value="1"/>
</dbReference>
<dbReference type="AlphaFoldDB" id="A0A1E2VDW5"/>
<proteinExistence type="predicted"/>
<evidence type="ECO:0000313" key="4">
    <source>
        <dbReference type="EMBL" id="ODC04855.1"/>
    </source>
</evidence>
<dbReference type="OrthoDB" id="9797519at2"/>
<dbReference type="STRING" id="197479.BFW38_16265"/>
<dbReference type="Pfam" id="PF01985">
    <property type="entry name" value="CRS1_YhbY"/>
    <property type="match status" value="1"/>
</dbReference>
<dbReference type="Gene3D" id="3.30.110.60">
    <property type="entry name" value="YhbY-like"/>
    <property type="match status" value="1"/>
</dbReference>
<feature type="domain" description="CRM" evidence="3">
    <location>
        <begin position="1"/>
        <end position="97"/>
    </location>
</feature>
<dbReference type="InterPro" id="IPR051925">
    <property type="entry name" value="RNA-binding_domain"/>
</dbReference>
<dbReference type="PANTHER" id="PTHR40065:SF3">
    <property type="entry name" value="RNA-BINDING PROTEIN YHBY"/>
    <property type="match status" value="1"/>
</dbReference>
<name>A0A1E2VDW5_9GAMM</name>
<dbReference type="InterPro" id="IPR035920">
    <property type="entry name" value="YhbY-like_sf"/>
</dbReference>
<dbReference type="InterPro" id="IPR001890">
    <property type="entry name" value="RNA-binding_CRM"/>
</dbReference>
<dbReference type="SUPFAM" id="SSF75471">
    <property type="entry name" value="YhbY-like"/>
    <property type="match status" value="1"/>
</dbReference>
<dbReference type="Proteomes" id="UP000094291">
    <property type="component" value="Unassembled WGS sequence"/>
</dbReference>
<evidence type="ECO:0000256" key="2">
    <source>
        <dbReference type="PROSITE-ProRule" id="PRU00626"/>
    </source>
</evidence>
<evidence type="ECO:0000313" key="5">
    <source>
        <dbReference type="Proteomes" id="UP000094291"/>
    </source>
</evidence>
<dbReference type="GO" id="GO:0003723">
    <property type="term" value="F:RNA binding"/>
    <property type="evidence" value="ECO:0007669"/>
    <property type="project" value="UniProtKB-UniRule"/>
</dbReference>
<dbReference type="RefSeq" id="WP_068999839.1">
    <property type="nucleotide sequence ID" value="NZ_MDTQ01000001.1"/>
</dbReference>
<evidence type="ECO:0000256" key="1">
    <source>
        <dbReference type="ARBA" id="ARBA00022884"/>
    </source>
</evidence>
<organism evidence="4 5">
    <name type="scientific">Terasakiispira papahanaumokuakeensis</name>
    <dbReference type="NCBI Taxonomy" id="197479"/>
    <lineage>
        <taxon>Bacteria</taxon>
        <taxon>Pseudomonadati</taxon>
        <taxon>Pseudomonadota</taxon>
        <taxon>Gammaproteobacteria</taxon>
        <taxon>Oceanospirillales</taxon>
        <taxon>Terasakiispira</taxon>
    </lineage>
</organism>
<dbReference type="SMART" id="SM01103">
    <property type="entry name" value="CRS1_YhbY"/>
    <property type="match status" value="1"/>
</dbReference>